<reference evidence="1 2" key="1">
    <citation type="submission" date="2021-11" db="EMBL/GenBank/DDBJ databases">
        <title>Aliifidinibius sp. nov., a new bacterium isolated from saline soil.</title>
        <authorList>
            <person name="Galisteo C."/>
            <person name="De La Haba R."/>
            <person name="Sanchez-Porro C."/>
            <person name="Ventosa A."/>
        </authorList>
    </citation>
    <scope>NUCLEOTIDE SEQUENCE [LARGE SCALE GENOMIC DNA]</scope>
    <source>
        <strain evidence="1 2">KACC 190600</strain>
    </source>
</reference>
<gene>
    <name evidence="1" type="ORF">LQ318_05325</name>
</gene>
<comment type="caution">
    <text evidence="1">The sequence shown here is derived from an EMBL/GenBank/DDBJ whole genome shotgun (WGS) entry which is preliminary data.</text>
</comment>
<accession>A0ABT3PWV3</accession>
<keyword evidence="2" id="KW-1185">Reference proteome</keyword>
<organism evidence="1 2">
    <name type="scientific">Fodinibius salicampi</name>
    <dbReference type="NCBI Taxonomy" id="1920655"/>
    <lineage>
        <taxon>Bacteria</taxon>
        <taxon>Pseudomonadati</taxon>
        <taxon>Balneolota</taxon>
        <taxon>Balneolia</taxon>
        <taxon>Balneolales</taxon>
        <taxon>Balneolaceae</taxon>
        <taxon>Fodinibius</taxon>
    </lineage>
</organism>
<protein>
    <submittedName>
        <fullName evidence="1">Uncharacterized protein</fullName>
    </submittedName>
</protein>
<name>A0ABT3PWV3_9BACT</name>
<evidence type="ECO:0000313" key="2">
    <source>
        <dbReference type="Proteomes" id="UP001207337"/>
    </source>
</evidence>
<dbReference type="EMBL" id="JAJNDC010000001">
    <property type="protein sequence ID" value="MCW9712323.1"/>
    <property type="molecule type" value="Genomic_DNA"/>
</dbReference>
<evidence type="ECO:0000313" key="1">
    <source>
        <dbReference type="EMBL" id="MCW9712323.1"/>
    </source>
</evidence>
<proteinExistence type="predicted"/>
<dbReference type="RefSeq" id="WP_265788194.1">
    <property type="nucleotide sequence ID" value="NZ_BAABRS010000001.1"/>
</dbReference>
<dbReference type="Proteomes" id="UP001207337">
    <property type="component" value="Unassembled WGS sequence"/>
</dbReference>
<sequence>MDQNKILSRDITKYLRGQLSEDEVIDLWLRLLKYPEWIFYLQVEIAIKEMVSL</sequence>